<feature type="transmembrane region" description="Helical" evidence="1">
    <location>
        <begin position="120"/>
        <end position="140"/>
    </location>
</feature>
<keyword evidence="3" id="KW-1185">Reference proteome</keyword>
<dbReference type="EMBL" id="JABSNP010000016">
    <property type="protein sequence ID" value="NRT20396.1"/>
    <property type="molecule type" value="Genomic_DNA"/>
</dbReference>
<keyword evidence="1" id="KW-0472">Membrane</keyword>
<keyword evidence="1" id="KW-1133">Transmembrane helix</keyword>
<accession>A0ABX2FTR0</accession>
<reference evidence="2 3" key="1">
    <citation type="submission" date="2020-05" db="EMBL/GenBank/DDBJ databases">
        <title>Genomic Encyclopedia of Type Strains, Phase IV (KMG-V): Genome sequencing to study the core and pangenomes of soil and plant-associated prokaryotes.</title>
        <authorList>
            <person name="Whitman W."/>
        </authorList>
    </citation>
    <scope>NUCLEOTIDE SEQUENCE [LARGE SCALE GENOMIC DNA]</scope>
    <source>
        <strain evidence="2 3">9A</strain>
    </source>
</reference>
<organism evidence="2 3">
    <name type="scientific">Hymenobacter caeli</name>
    <dbReference type="NCBI Taxonomy" id="2735894"/>
    <lineage>
        <taxon>Bacteria</taxon>
        <taxon>Pseudomonadati</taxon>
        <taxon>Bacteroidota</taxon>
        <taxon>Cytophagia</taxon>
        <taxon>Cytophagales</taxon>
        <taxon>Hymenobacteraceae</taxon>
        <taxon>Hymenobacter</taxon>
    </lineage>
</organism>
<dbReference type="RefSeq" id="WP_173811167.1">
    <property type="nucleotide sequence ID" value="NZ_JABSNP010000016.1"/>
</dbReference>
<proteinExistence type="predicted"/>
<feature type="transmembrane region" description="Helical" evidence="1">
    <location>
        <begin position="46"/>
        <end position="67"/>
    </location>
</feature>
<gene>
    <name evidence="2" type="ORF">HNP98_003237</name>
</gene>
<evidence type="ECO:0000256" key="1">
    <source>
        <dbReference type="SAM" id="Phobius"/>
    </source>
</evidence>
<protein>
    <recommendedName>
        <fullName evidence="4">MFS transporter</fullName>
    </recommendedName>
</protein>
<feature type="transmembrane region" description="Helical" evidence="1">
    <location>
        <begin position="88"/>
        <end position="114"/>
    </location>
</feature>
<comment type="caution">
    <text evidence="2">The sequence shown here is derived from an EMBL/GenBank/DDBJ whole genome shotgun (WGS) entry which is preliminary data.</text>
</comment>
<evidence type="ECO:0008006" key="4">
    <source>
        <dbReference type="Google" id="ProtNLM"/>
    </source>
</evidence>
<name>A0ABX2FTR0_9BACT</name>
<sequence>MLHFPFAQRRYHSWGKSGRLWLLANLLGTAGCTLLFYFSAPHTAEYKWGAVVGGAAAASSAPLVPLLRLAMGRLLAVPTRARRLAWTLGAVLGFFLLAGLVLALALGNVAYLALLYQFHGWVYLPAALLATGVMYADWLFRPGAQQRPTYAVAA</sequence>
<keyword evidence="1" id="KW-0812">Transmembrane</keyword>
<evidence type="ECO:0000313" key="2">
    <source>
        <dbReference type="EMBL" id="NRT20396.1"/>
    </source>
</evidence>
<evidence type="ECO:0000313" key="3">
    <source>
        <dbReference type="Proteomes" id="UP000779507"/>
    </source>
</evidence>
<dbReference type="Proteomes" id="UP000779507">
    <property type="component" value="Unassembled WGS sequence"/>
</dbReference>
<feature type="transmembrane region" description="Helical" evidence="1">
    <location>
        <begin position="20"/>
        <end position="40"/>
    </location>
</feature>